<evidence type="ECO:0000256" key="1">
    <source>
        <dbReference type="SAM" id="Phobius"/>
    </source>
</evidence>
<dbReference type="OrthoDB" id="10248840at2759"/>
<comment type="caution">
    <text evidence="2">The sequence shown here is derived from an EMBL/GenBank/DDBJ whole genome shotgun (WGS) entry which is preliminary data.</text>
</comment>
<dbReference type="AlphaFoldDB" id="A0A9P8LZ67"/>
<organism evidence="2 3">
    <name type="scientific">Spironucleus salmonicida</name>
    <dbReference type="NCBI Taxonomy" id="348837"/>
    <lineage>
        <taxon>Eukaryota</taxon>
        <taxon>Metamonada</taxon>
        <taxon>Diplomonadida</taxon>
        <taxon>Hexamitidae</taxon>
        <taxon>Hexamitinae</taxon>
        <taxon>Spironucleus</taxon>
    </lineage>
</organism>
<dbReference type="GeneID" id="94294486"/>
<dbReference type="RefSeq" id="XP_067767886.1">
    <property type="nucleotide sequence ID" value="XM_067904404.1"/>
</dbReference>
<gene>
    <name evidence="2" type="ORF">SS50377_20463</name>
</gene>
<evidence type="ECO:0000313" key="2">
    <source>
        <dbReference type="EMBL" id="KAH0577113.1"/>
    </source>
</evidence>
<dbReference type="KEGG" id="ssao:94294486"/>
<keyword evidence="1" id="KW-1133">Transmembrane helix</keyword>
<keyword evidence="1" id="KW-0812">Transmembrane</keyword>
<evidence type="ECO:0000313" key="3">
    <source>
        <dbReference type="Proteomes" id="UP000018208"/>
    </source>
</evidence>
<keyword evidence="1" id="KW-0472">Membrane</keyword>
<feature type="transmembrane region" description="Helical" evidence="1">
    <location>
        <begin position="16"/>
        <end position="38"/>
    </location>
</feature>
<proteinExistence type="predicted"/>
<protein>
    <submittedName>
        <fullName evidence="2">Uncharacterized protein</fullName>
    </submittedName>
</protein>
<reference evidence="2 3" key="1">
    <citation type="journal article" date="2014" name="PLoS Genet.">
        <title>The Genome of Spironucleus salmonicida Highlights a Fish Pathogen Adapted to Fluctuating Environments.</title>
        <authorList>
            <person name="Xu F."/>
            <person name="Jerlstrom-Hultqvist J."/>
            <person name="Einarsson E."/>
            <person name="Astvaldsson A."/>
            <person name="Svard S.G."/>
            <person name="Andersson J.O."/>
        </authorList>
    </citation>
    <scope>NUCLEOTIDE SEQUENCE [LARGE SCALE GENOMIC DNA]</scope>
    <source>
        <strain evidence="2 3">ATCC 50377</strain>
    </source>
</reference>
<keyword evidence="3" id="KW-1185">Reference proteome</keyword>
<dbReference type="EMBL" id="AUWU02000001">
    <property type="protein sequence ID" value="KAH0577113.1"/>
    <property type="molecule type" value="Genomic_DNA"/>
</dbReference>
<accession>A0A9P8LZ67</accession>
<name>A0A9P8LZ67_9EUKA</name>
<dbReference type="Proteomes" id="UP000018208">
    <property type="component" value="Unassembled WGS sequence"/>
</dbReference>
<sequence length="1052" mass="118596">MLKNINQRLTKKKSCILIWIIVSLILLTGLIVSLIFIFTNIFKRQDNTKYFEDYKWSQKKLIVSQNVRTSFSYQDNIFSNHNYAFDRLVEFSLFHGFTEVTLFAGSVEWESLDFDRGRLPHEEDVLYALRKLRAKGIKASLAFYINDDINNMTSWQYSGKIAAIAKRINSADTPISMIHFDQEPDQAESYSALVQMLKLANDIFPTGTAVKPAWLRTPLSGISFPADIQAIIADESQVATLADLINRLTTNSQVMAYSNTWDDVQALAELMKQSAAKFGKSSTPILETSFGGNLPDTETLYQQVQGNQTKWYRDVTAFAAKHRSVVIHDYRHYYSNFLCSEPVIWKGVSQTRNCAAPVIPNSQAPDIEYDFTIPGDGGEPEPEVVPTFIAYQDAQKGLYAWDHAKERIDGKPAWEMLLRNHNYAFDRLVEFSLFHGFTEVTLFAGSVEWESLDFDRGRLPHEEDVLYALRKLRAKGIKASLAFYINDDINNMTSWQYSGKIAAIAKRINSADTPISMIHFDQEPDQAESYSALVQMLKLANDIFPTGTAVKPAWLRTPLSGISFPADIQAIIADESQVATLADLINRLTTNSQVMAYSNTWDDVQALAELMKQSAAKFGKSSTPILETSFGGNLPDTETLYQQVQGNQTKWYRDVTAFAAKHRSVVIHDYRHYYSNFLCSEPVIWKGVSQTRNCAAPVIPNSQAPDIEYDFTIPGDGGEPEPEVVPTFIAYQDAQKGLYAWDHAKERIDGKPAWEMLLRNHNYAFDRLVEFSLFHGFTEVTLFAGSVEWESLDFDRGRLPHEEDVLYALRKLRAKGIKASLAFYINDDINNMTSWQYSGKIAAIAKRINSADTPISMIHFDQEPDQAESYSALVQMLKLANDIFPTGTAVKPAWLRTPLSGISFPADIQAIIADESQVATLADLINRLTTNSQVMAYSNTWDDVQALAELMKQSAAKFGKSSTPILETSFGGNLPDTETLYQQVQGNQTKWYRDVTAFAAKHRSVVIHDYRHYYSNFLCSEPVIWKGVSQTRNCAAPVIPNSQAPDIEYDGL</sequence>